<dbReference type="EMBL" id="CM047945">
    <property type="protein sequence ID" value="KAI9898634.1"/>
    <property type="molecule type" value="Genomic_DNA"/>
</dbReference>
<organism evidence="1 2">
    <name type="scientific">Trichothecium roseum</name>
    <dbReference type="NCBI Taxonomy" id="47278"/>
    <lineage>
        <taxon>Eukaryota</taxon>
        <taxon>Fungi</taxon>
        <taxon>Dikarya</taxon>
        <taxon>Ascomycota</taxon>
        <taxon>Pezizomycotina</taxon>
        <taxon>Sordariomycetes</taxon>
        <taxon>Hypocreomycetidae</taxon>
        <taxon>Hypocreales</taxon>
        <taxon>Hypocreales incertae sedis</taxon>
        <taxon>Trichothecium</taxon>
    </lineage>
</organism>
<dbReference type="Proteomes" id="UP001163324">
    <property type="component" value="Chromosome 6"/>
</dbReference>
<evidence type="ECO:0000313" key="1">
    <source>
        <dbReference type="EMBL" id="KAI9898634.1"/>
    </source>
</evidence>
<comment type="caution">
    <text evidence="1">The sequence shown here is derived from an EMBL/GenBank/DDBJ whole genome shotgun (WGS) entry which is preliminary data.</text>
</comment>
<protein>
    <submittedName>
        <fullName evidence="1">Uncharacterized protein</fullName>
    </submittedName>
</protein>
<evidence type="ECO:0000313" key="2">
    <source>
        <dbReference type="Proteomes" id="UP001163324"/>
    </source>
</evidence>
<gene>
    <name evidence="1" type="ORF">N3K66_006994</name>
</gene>
<proteinExistence type="predicted"/>
<sequence length="300" mass="32732">MAPVDRCLASMARLSLTQPVRPAVPTIPKFLAPALVQTRNASVIRIKGKAKKKKAISKEFRRHKLEKTDFPQYSLCEAMRILRACEVGHPPGSVKYEISVNLKTVRSGPVVKSSIRLPNPVQSDWKIAVICPEGSDIANSAVSAGAIAAGEDTLFEAIRQEKIDFDRLLCHESSEKALMKANLGKILGPRGLMPNKKMRTIVTDVVRAIRDSAGAADYREREGVVRLAIGQLGHTPQQLKTNLGAFMTRLKKEVGELAESTPKEIHEVILATTNGPGISLNGKLRNMDDPITEAELSGIM</sequence>
<reference evidence="1" key="1">
    <citation type="submission" date="2022-10" db="EMBL/GenBank/DDBJ databases">
        <title>Complete Genome of Trichothecium roseum strain YXFP-22015, a Plant Pathogen Isolated from Citrus.</title>
        <authorList>
            <person name="Wang Y."/>
            <person name="Zhu L."/>
        </authorList>
    </citation>
    <scope>NUCLEOTIDE SEQUENCE</scope>
    <source>
        <strain evidence="1">YXFP-22015</strain>
    </source>
</reference>
<accession>A0ACC0UX38</accession>
<name>A0ACC0UX38_9HYPO</name>
<keyword evidence="2" id="KW-1185">Reference proteome</keyword>